<reference evidence="1 2" key="1">
    <citation type="journal article" date="2015" name="Int. J. Syst. Evol. Microbiol.">
        <title>Bacillus glycinifermentans sp. nov., isolated from fermented soybean paste.</title>
        <authorList>
            <person name="Kim S.J."/>
            <person name="Dunlap C.A."/>
            <person name="Kwon S.W."/>
            <person name="Rooney A.P."/>
        </authorList>
    </citation>
    <scope>NUCLEOTIDE SEQUENCE [LARGE SCALE GENOMIC DNA]</scope>
    <source>
        <strain evidence="1 2">GO-13</strain>
    </source>
</reference>
<name>A0A0T6BIZ3_9BACI</name>
<comment type="caution">
    <text evidence="1">The sequence shown here is derived from an EMBL/GenBank/DDBJ whole genome shotgun (WGS) entry which is preliminary data.</text>
</comment>
<sequence length="109" mass="12638">MPIEIPISPDYKLSSDERNIIVNERYFTDPTKAPNWPKRFADNPDLDPSPIARWREIAYFSSADRAIMFVMDRRIKLSDAKTLEELARIIREFRGELAALLTVEGNRKG</sequence>
<dbReference type="AlphaFoldDB" id="A0A0T6BIZ3"/>
<accession>A0A0T6BIZ3</accession>
<dbReference type="OrthoDB" id="2907173at2"/>
<protein>
    <submittedName>
        <fullName evidence="1">Uncharacterized protein</fullName>
    </submittedName>
</protein>
<dbReference type="EMBL" id="LECW02000050">
    <property type="protein sequence ID" value="KRT89349.1"/>
    <property type="molecule type" value="Genomic_DNA"/>
</dbReference>
<organism evidence="1 2">
    <name type="scientific">Bacillus glycinifermentans</name>
    <dbReference type="NCBI Taxonomy" id="1664069"/>
    <lineage>
        <taxon>Bacteria</taxon>
        <taxon>Bacillati</taxon>
        <taxon>Bacillota</taxon>
        <taxon>Bacilli</taxon>
        <taxon>Bacillales</taxon>
        <taxon>Bacillaceae</taxon>
        <taxon>Bacillus</taxon>
    </lineage>
</organism>
<dbReference type="Proteomes" id="UP000036168">
    <property type="component" value="Unassembled WGS sequence"/>
</dbReference>
<evidence type="ECO:0000313" key="1">
    <source>
        <dbReference type="EMBL" id="KRT89349.1"/>
    </source>
</evidence>
<evidence type="ECO:0000313" key="2">
    <source>
        <dbReference type="Proteomes" id="UP000036168"/>
    </source>
</evidence>
<dbReference type="STRING" id="1664069.BGLY_1473"/>
<gene>
    <name evidence="1" type="ORF">AB447_224325</name>
</gene>
<dbReference type="RefSeq" id="WP_048356544.1">
    <property type="nucleotide sequence ID" value="NZ_MF996510.1"/>
</dbReference>
<proteinExistence type="predicted"/>